<dbReference type="PANTHER" id="PTHR37435">
    <property type="entry name" value="PROTEIN CBG14344"/>
    <property type="match status" value="1"/>
</dbReference>
<reference evidence="4" key="2">
    <citation type="submission" date="2022-06" db="UniProtKB">
        <authorList>
            <consortium name="EnsemblMetazoa"/>
        </authorList>
    </citation>
    <scope>IDENTIFICATION</scope>
    <source>
        <strain evidence="4">DF5081</strain>
    </source>
</reference>
<accession>A0A8R1DJH5</accession>
<evidence type="ECO:0000313" key="4">
    <source>
        <dbReference type="EnsemblMetazoa" id="CJA03642b.1"/>
    </source>
</evidence>
<feature type="compositionally biased region" description="Low complexity" evidence="1">
    <location>
        <begin position="158"/>
        <end position="171"/>
    </location>
</feature>
<evidence type="ECO:0000256" key="1">
    <source>
        <dbReference type="SAM" id="MobiDB-lite"/>
    </source>
</evidence>
<feature type="domain" description="aECM cysteine-cradle" evidence="3">
    <location>
        <begin position="439"/>
        <end position="488"/>
    </location>
</feature>
<dbReference type="PANTHER" id="PTHR37435:SF4">
    <property type="entry name" value="GROUND-LIKE DOMAIN-CONTAINING PROTEIN"/>
    <property type="match status" value="1"/>
</dbReference>
<feature type="compositionally biased region" description="Polar residues" evidence="1">
    <location>
        <begin position="408"/>
        <end position="432"/>
    </location>
</feature>
<feature type="region of interest" description="Disordered" evidence="1">
    <location>
        <begin position="280"/>
        <end position="305"/>
    </location>
</feature>
<sequence length="496" mass="55028">MWISGVLLLICHYQMASTSKTFMTNEISMLSLGHKENTATFRRLQPKENLPARYRSSRFERLRVRPEDIKPVSVKSAIIETEDSLLASSRPAPIQVIPSSETVTEMPMDLSSPSHSQKTPAPFDFSDFNMDGPQFKDISAEPFPKMITESSIQHSTEKFTTQTSTTQPKTTRPAYRRHFPIIVETSQEPAHIVQEYAQERVYPTAVSVKPDIEFVQVVPSSQIEVVSTNVAEVEETIVTTTKAPKRRRHRRKHHKHRKITKATEAPAEVVTIHEIPTELPTESFTSPSSSPTKTTTFVPPTTTTTTAAFPTVPTFPIVGSSGLKAGESYLGGWNEDEGIIVSPTGPSLGAAMNQFSELPSSIAINDDKAIKEYYEQYYAEWYRKHNQATDNPEDSTSPAPHQIKIGLGTNTKSKNTPSSIEATTGISSSTTEPTKEQLDKVCDYVAKISKSFGIKDLVGFAKNNCSFVKSFHPSATCEQIQHLMQYCVSGAYVTNQ</sequence>
<dbReference type="InterPro" id="IPR055352">
    <property type="entry name" value="CCD_aECM"/>
</dbReference>
<evidence type="ECO:0000256" key="2">
    <source>
        <dbReference type="SAM" id="SignalP"/>
    </source>
</evidence>
<feature type="region of interest" description="Disordered" evidence="1">
    <location>
        <begin position="388"/>
        <end position="432"/>
    </location>
</feature>
<dbReference type="Proteomes" id="UP000005237">
    <property type="component" value="Unassembled WGS sequence"/>
</dbReference>
<keyword evidence="2" id="KW-0732">Signal</keyword>
<dbReference type="Pfam" id="PF23626">
    <property type="entry name" value="CCD_aECM"/>
    <property type="match status" value="1"/>
</dbReference>
<feature type="region of interest" description="Disordered" evidence="1">
    <location>
        <begin position="152"/>
        <end position="172"/>
    </location>
</feature>
<dbReference type="AlphaFoldDB" id="A0A8R1DJH5"/>
<feature type="region of interest" description="Disordered" evidence="1">
    <location>
        <begin position="241"/>
        <end position="262"/>
    </location>
</feature>
<keyword evidence="5" id="KW-1185">Reference proteome</keyword>
<feature type="signal peptide" evidence="2">
    <location>
        <begin position="1"/>
        <end position="18"/>
    </location>
</feature>
<protein>
    <recommendedName>
        <fullName evidence="3">aECM cysteine-cradle domain-containing protein</fullName>
    </recommendedName>
</protein>
<feature type="compositionally biased region" description="Polar residues" evidence="1">
    <location>
        <begin position="388"/>
        <end position="399"/>
    </location>
</feature>
<name>A0A8R1DJH5_CAEJA</name>
<feature type="chain" id="PRO_5035837199" description="aECM cysteine-cradle domain-containing protein" evidence="2">
    <location>
        <begin position="19"/>
        <end position="496"/>
    </location>
</feature>
<organism evidence="4 5">
    <name type="scientific">Caenorhabditis japonica</name>
    <dbReference type="NCBI Taxonomy" id="281687"/>
    <lineage>
        <taxon>Eukaryota</taxon>
        <taxon>Metazoa</taxon>
        <taxon>Ecdysozoa</taxon>
        <taxon>Nematoda</taxon>
        <taxon>Chromadorea</taxon>
        <taxon>Rhabditida</taxon>
        <taxon>Rhabditina</taxon>
        <taxon>Rhabditomorpha</taxon>
        <taxon>Rhabditoidea</taxon>
        <taxon>Rhabditidae</taxon>
        <taxon>Peloderinae</taxon>
        <taxon>Caenorhabditis</taxon>
    </lineage>
</organism>
<feature type="compositionally biased region" description="Basic residues" evidence="1">
    <location>
        <begin position="243"/>
        <end position="260"/>
    </location>
</feature>
<reference evidence="5" key="1">
    <citation type="submission" date="2010-08" db="EMBL/GenBank/DDBJ databases">
        <authorList>
            <consortium name="Caenorhabditis japonica Sequencing Consortium"/>
            <person name="Wilson R.K."/>
        </authorList>
    </citation>
    <scope>NUCLEOTIDE SEQUENCE [LARGE SCALE GENOMIC DNA]</scope>
    <source>
        <strain evidence="5">DF5081</strain>
    </source>
</reference>
<proteinExistence type="predicted"/>
<evidence type="ECO:0000259" key="3">
    <source>
        <dbReference type="Pfam" id="PF23626"/>
    </source>
</evidence>
<evidence type="ECO:0000313" key="5">
    <source>
        <dbReference type="Proteomes" id="UP000005237"/>
    </source>
</evidence>
<dbReference type="EnsemblMetazoa" id="CJA03642b.1">
    <property type="protein sequence ID" value="CJA03642b.1"/>
    <property type="gene ID" value="WBGene00122846"/>
</dbReference>